<keyword evidence="4 7" id="KW-0863">Zinc-finger</keyword>
<evidence type="ECO:0000256" key="4">
    <source>
        <dbReference type="ARBA" id="ARBA00022771"/>
    </source>
</evidence>
<dbReference type="FunFam" id="3.30.160.60:FF:000446">
    <property type="entry name" value="Zinc finger protein"/>
    <property type="match status" value="1"/>
</dbReference>
<keyword evidence="3" id="KW-0677">Repeat</keyword>
<evidence type="ECO:0000256" key="3">
    <source>
        <dbReference type="ARBA" id="ARBA00022737"/>
    </source>
</evidence>
<dbReference type="AlphaFoldDB" id="A0A8X6GFH7"/>
<feature type="domain" description="C2H2-type" evidence="8">
    <location>
        <begin position="250"/>
        <end position="275"/>
    </location>
</feature>
<evidence type="ECO:0000256" key="7">
    <source>
        <dbReference type="PROSITE-ProRule" id="PRU00042"/>
    </source>
</evidence>
<dbReference type="FunFam" id="3.30.160.60:FF:000870">
    <property type="entry name" value="zinc finger protein 197 isoform X1"/>
    <property type="match status" value="1"/>
</dbReference>
<name>A0A8X6GFH7_TRICU</name>
<accession>A0A8X6GFH7</accession>
<dbReference type="OrthoDB" id="8117402at2759"/>
<dbReference type="PANTHER" id="PTHR24408">
    <property type="entry name" value="ZINC FINGER PROTEIN"/>
    <property type="match status" value="1"/>
</dbReference>
<dbReference type="GO" id="GO:0000981">
    <property type="term" value="F:DNA-binding transcription factor activity, RNA polymerase II-specific"/>
    <property type="evidence" value="ECO:0007669"/>
    <property type="project" value="TreeGrafter"/>
</dbReference>
<evidence type="ECO:0000256" key="2">
    <source>
        <dbReference type="ARBA" id="ARBA00022723"/>
    </source>
</evidence>
<dbReference type="PROSITE" id="PS00028">
    <property type="entry name" value="ZINC_FINGER_C2H2_1"/>
    <property type="match status" value="2"/>
</dbReference>
<sequence>MTQPEDGARPNESTSYLRRLDNVSSYVKKFDSEVQSHSDLESLRADLAASYQELGMIKELKTAAVLFLRWFHWKHLYRTIIWMYMKSILGFLYKMVWKNCEVFALMYFWTLGDYFGIIPSRRSTAPKTHFCEYCPYKTSYRSHWKRHQLVHTQERPHVCSVCQKSFNHKIKLEATHGKTFLKTWELRDCMQDLMPYGFQPPLNEITTQSELMGTPRFQLRLYDCEICKKSFKQKVHLQDHMRSHTLEKPFKCHLCFQAFNRKSSAKRHLKIHSKY</sequence>
<dbReference type="Pfam" id="PF00096">
    <property type="entry name" value="zf-C2H2"/>
    <property type="match status" value="2"/>
</dbReference>
<dbReference type="GO" id="GO:0043565">
    <property type="term" value="F:sequence-specific DNA binding"/>
    <property type="evidence" value="ECO:0007669"/>
    <property type="project" value="TreeGrafter"/>
</dbReference>
<evidence type="ECO:0000256" key="1">
    <source>
        <dbReference type="ARBA" id="ARBA00004123"/>
    </source>
</evidence>
<comment type="caution">
    <text evidence="9">The sequence shown here is derived from an EMBL/GenBank/DDBJ whole genome shotgun (WGS) entry which is preliminary data.</text>
</comment>
<dbReference type="PANTHER" id="PTHR24408:SF58">
    <property type="entry name" value="TRANSCRIPTION FACTOR (TFIIIA), PUTATIVE (AFU_ORTHOLOGUE AFUA_1G05150)-RELATED"/>
    <property type="match status" value="1"/>
</dbReference>
<dbReference type="SMART" id="SM00355">
    <property type="entry name" value="ZnF_C2H2"/>
    <property type="match status" value="4"/>
</dbReference>
<dbReference type="PROSITE" id="PS50157">
    <property type="entry name" value="ZINC_FINGER_C2H2_2"/>
    <property type="match status" value="3"/>
</dbReference>
<keyword evidence="5" id="KW-0862">Zinc</keyword>
<dbReference type="InterPro" id="IPR036236">
    <property type="entry name" value="Znf_C2H2_sf"/>
</dbReference>
<dbReference type="Gene3D" id="3.30.160.60">
    <property type="entry name" value="Classic Zinc Finger"/>
    <property type="match status" value="4"/>
</dbReference>
<dbReference type="EMBL" id="BMAO01015608">
    <property type="protein sequence ID" value="GFR02968.1"/>
    <property type="molecule type" value="Genomic_DNA"/>
</dbReference>
<gene>
    <name evidence="9" type="primary">NCL1_44168</name>
    <name evidence="9" type="ORF">TNCT_635771</name>
</gene>
<reference evidence="9" key="1">
    <citation type="submission" date="2020-07" db="EMBL/GenBank/DDBJ databases">
        <title>Multicomponent nature underlies the extraordinary mechanical properties of spider dragline silk.</title>
        <authorList>
            <person name="Kono N."/>
            <person name="Nakamura H."/>
            <person name="Mori M."/>
            <person name="Yoshida Y."/>
            <person name="Ohtoshi R."/>
            <person name="Malay A.D."/>
            <person name="Moran D.A.P."/>
            <person name="Tomita M."/>
            <person name="Numata K."/>
            <person name="Arakawa K."/>
        </authorList>
    </citation>
    <scope>NUCLEOTIDE SEQUENCE</scope>
</reference>
<keyword evidence="6" id="KW-0539">Nucleus</keyword>
<dbReference type="SUPFAM" id="SSF57667">
    <property type="entry name" value="beta-beta-alpha zinc fingers"/>
    <property type="match status" value="2"/>
</dbReference>
<proteinExistence type="predicted"/>
<dbReference type="Proteomes" id="UP000887116">
    <property type="component" value="Unassembled WGS sequence"/>
</dbReference>
<dbReference type="InterPro" id="IPR013087">
    <property type="entry name" value="Znf_C2H2_type"/>
</dbReference>
<feature type="domain" description="C2H2-type" evidence="8">
    <location>
        <begin position="222"/>
        <end position="249"/>
    </location>
</feature>
<keyword evidence="2" id="KW-0479">Metal-binding</keyword>
<organism evidence="9 10">
    <name type="scientific">Trichonephila clavata</name>
    <name type="common">Joro spider</name>
    <name type="synonym">Nephila clavata</name>
    <dbReference type="NCBI Taxonomy" id="2740835"/>
    <lineage>
        <taxon>Eukaryota</taxon>
        <taxon>Metazoa</taxon>
        <taxon>Ecdysozoa</taxon>
        <taxon>Arthropoda</taxon>
        <taxon>Chelicerata</taxon>
        <taxon>Arachnida</taxon>
        <taxon>Araneae</taxon>
        <taxon>Araneomorphae</taxon>
        <taxon>Entelegynae</taxon>
        <taxon>Araneoidea</taxon>
        <taxon>Nephilidae</taxon>
        <taxon>Trichonephila</taxon>
    </lineage>
</organism>
<evidence type="ECO:0000259" key="8">
    <source>
        <dbReference type="PROSITE" id="PS50157"/>
    </source>
</evidence>
<evidence type="ECO:0000256" key="5">
    <source>
        <dbReference type="ARBA" id="ARBA00022833"/>
    </source>
</evidence>
<comment type="subcellular location">
    <subcellularLocation>
        <location evidence="1">Nucleus</location>
    </subcellularLocation>
</comment>
<dbReference type="GO" id="GO:0008270">
    <property type="term" value="F:zinc ion binding"/>
    <property type="evidence" value="ECO:0007669"/>
    <property type="project" value="UniProtKB-KW"/>
</dbReference>
<evidence type="ECO:0000256" key="6">
    <source>
        <dbReference type="ARBA" id="ARBA00023242"/>
    </source>
</evidence>
<keyword evidence="10" id="KW-1185">Reference proteome</keyword>
<dbReference type="GO" id="GO:0005634">
    <property type="term" value="C:nucleus"/>
    <property type="evidence" value="ECO:0007669"/>
    <property type="project" value="UniProtKB-SubCell"/>
</dbReference>
<evidence type="ECO:0000313" key="9">
    <source>
        <dbReference type="EMBL" id="GFR02968.1"/>
    </source>
</evidence>
<evidence type="ECO:0000313" key="10">
    <source>
        <dbReference type="Proteomes" id="UP000887116"/>
    </source>
</evidence>
<dbReference type="FunFam" id="3.30.160.60:FF:000145">
    <property type="entry name" value="Zinc finger protein 574"/>
    <property type="match status" value="1"/>
</dbReference>
<feature type="domain" description="C2H2-type" evidence="8">
    <location>
        <begin position="129"/>
        <end position="156"/>
    </location>
</feature>
<protein>
    <submittedName>
        <fullName evidence="9">Zinc finger protein</fullName>
    </submittedName>
</protein>